<reference evidence="2 3" key="1">
    <citation type="submission" date="2019-08" db="EMBL/GenBank/DDBJ databases">
        <authorList>
            <person name="Peeters C."/>
        </authorList>
    </citation>
    <scope>NUCLEOTIDE SEQUENCE [LARGE SCALE GENOMIC DNA]</scope>
    <source>
        <strain evidence="2 3">LMG 31119</strain>
    </source>
</reference>
<protein>
    <recommendedName>
        <fullName evidence="4">Helix-turn-helix domain-containing protein</fullName>
    </recommendedName>
</protein>
<comment type="caution">
    <text evidence="2">The sequence shown here is derived from an EMBL/GenBank/DDBJ whole genome shotgun (WGS) entry which is preliminary data.</text>
</comment>
<feature type="compositionally biased region" description="Acidic residues" evidence="1">
    <location>
        <begin position="117"/>
        <end position="127"/>
    </location>
</feature>
<accession>A0ABY6WV13</accession>
<gene>
    <name evidence="2" type="ORF">PPN31119_04547</name>
</gene>
<proteinExistence type="predicted"/>
<keyword evidence="3" id="KW-1185">Reference proteome</keyword>
<evidence type="ECO:0008006" key="4">
    <source>
        <dbReference type="Google" id="ProtNLM"/>
    </source>
</evidence>
<evidence type="ECO:0000313" key="2">
    <source>
        <dbReference type="EMBL" id="VVE73242.1"/>
    </source>
</evidence>
<sequence length="347" mass="38101">MTALPNFFNWRKAMQKSDLPPLARLVLHTIGSHVNAVDEVAWPSIELLADETGLSVSSVSKYLDVAVSAGWLMRWKTRRGGARWAQNHYRLAVPDDIARAQASEIYELLQPPCGGDDGSEFPEETGDSDPLPPCGGSDGALPPCDGIDEGGLAVREGVDGGHYLRVAVTNSPLTDVSNKTSLVPSGDGTRNDLSFDGGIVVDDAAEDLRLAEWIFARILGMHPKHRRPDMDSWSRDVRLMRERDQRSRREIAALFDWANRDAFWRNNILSPGKLRAQWDQLVIRREASTVVAQGKVAAPIPAGHADGGCCHVGAAGERCARRGAMKHGGHWWCLDHYREAVDNEEGV</sequence>
<evidence type="ECO:0000313" key="3">
    <source>
        <dbReference type="Proteomes" id="UP000361468"/>
    </source>
</evidence>
<feature type="region of interest" description="Disordered" evidence="1">
    <location>
        <begin position="112"/>
        <end position="142"/>
    </location>
</feature>
<name>A0ABY6WV13_9BURK</name>
<dbReference type="EMBL" id="CABPSO010000024">
    <property type="protein sequence ID" value="VVE73242.1"/>
    <property type="molecule type" value="Genomic_DNA"/>
</dbReference>
<evidence type="ECO:0000256" key="1">
    <source>
        <dbReference type="SAM" id="MobiDB-lite"/>
    </source>
</evidence>
<organism evidence="2 3">
    <name type="scientific">Pandoraea pnomenusa</name>
    <dbReference type="NCBI Taxonomy" id="93220"/>
    <lineage>
        <taxon>Bacteria</taxon>
        <taxon>Pseudomonadati</taxon>
        <taxon>Pseudomonadota</taxon>
        <taxon>Betaproteobacteria</taxon>
        <taxon>Burkholderiales</taxon>
        <taxon>Burkholderiaceae</taxon>
        <taxon>Pandoraea</taxon>
    </lineage>
</organism>
<dbReference type="RefSeq" id="WP_191624290.1">
    <property type="nucleotide sequence ID" value="NZ_CABPSO010000024.1"/>
</dbReference>
<dbReference type="Pfam" id="PF13730">
    <property type="entry name" value="HTH_36"/>
    <property type="match status" value="1"/>
</dbReference>
<dbReference type="Proteomes" id="UP000361468">
    <property type="component" value="Unassembled WGS sequence"/>
</dbReference>